<evidence type="ECO:0000313" key="4">
    <source>
        <dbReference type="Proteomes" id="UP001159659"/>
    </source>
</evidence>
<organism evidence="2 4">
    <name type="scientific">Peronospora farinosa</name>
    <dbReference type="NCBI Taxonomy" id="134698"/>
    <lineage>
        <taxon>Eukaryota</taxon>
        <taxon>Sar</taxon>
        <taxon>Stramenopiles</taxon>
        <taxon>Oomycota</taxon>
        <taxon>Peronosporomycetes</taxon>
        <taxon>Peronosporales</taxon>
        <taxon>Peronosporaceae</taxon>
        <taxon>Peronospora</taxon>
    </lineage>
</organism>
<reference evidence="2" key="2">
    <citation type="submission" date="2022-12" db="EMBL/GenBank/DDBJ databases">
        <authorList>
            <person name="Webb A."/>
        </authorList>
    </citation>
    <scope>NUCLEOTIDE SEQUENCE</scope>
    <source>
        <strain evidence="2">Pf2</strain>
    </source>
</reference>
<dbReference type="AlphaFoldDB" id="A0AAV0TI02"/>
<evidence type="ECO:0000313" key="3">
    <source>
        <dbReference type="Proteomes" id="UP001157938"/>
    </source>
</evidence>
<evidence type="ECO:0000313" key="1">
    <source>
        <dbReference type="EMBL" id="CAH0493112.1"/>
    </source>
</evidence>
<accession>A0AAV0TI02</accession>
<proteinExistence type="predicted"/>
<name>A0AAV0TI02_9STRA</name>
<keyword evidence="3" id="KW-1185">Reference proteome</keyword>
<dbReference type="Proteomes" id="UP001159659">
    <property type="component" value="Unassembled WGS sequence"/>
</dbReference>
<sequence length="196" mass="21714">MLQRSKGKDDGAAKGATIAASICELCDLYTRNDLEGRWMELAAVYDQRCNDDNFQEILNLSAPGARMRKLKGWHLERMAVGEFEPAAGASANDLAEIKRESRIIKQALTKVLTNGHSYRTKREELEATMAKQREALMTELTEAKEFLGQAHLLNACDSAAIEVCEPAPVEERLRATVKQPAHTTALDLSEVPSNEI</sequence>
<gene>
    <name evidence="1" type="ORF">PFR001_LOCUS8272</name>
    <name evidence="2" type="ORF">PFR002_LOCUS4205</name>
</gene>
<evidence type="ECO:0000313" key="2">
    <source>
        <dbReference type="EMBL" id="CAI5721385.1"/>
    </source>
</evidence>
<dbReference type="EMBL" id="CANTFK010000661">
    <property type="protein sequence ID" value="CAI5721385.1"/>
    <property type="molecule type" value="Genomic_DNA"/>
</dbReference>
<dbReference type="EMBL" id="CAKLBC010001663">
    <property type="protein sequence ID" value="CAH0493112.1"/>
    <property type="molecule type" value="Genomic_DNA"/>
</dbReference>
<comment type="caution">
    <text evidence="2">The sequence shown here is derived from an EMBL/GenBank/DDBJ whole genome shotgun (WGS) entry which is preliminary data.</text>
</comment>
<reference evidence="1 3" key="1">
    <citation type="submission" date="2021-11" db="EMBL/GenBank/DDBJ databases">
        <authorList>
            <person name="Islam A."/>
            <person name="Islam S."/>
            <person name="Flora M.S."/>
            <person name="Rahman M."/>
            <person name="Ziaur R.M."/>
            <person name="Epstein J.H."/>
            <person name="Hassan M."/>
            <person name="Klassen M."/>
            <person name="Woodard K."/>
            <person name="Webb A."/>
            <person name="Webby R.J."/>
            <person name="El Zowalaty M.E."/>
        </authorList>
    </citation>
    <scope>NUCLEOTIDE SEQUENCE [LARGE SCALE GENOMIC DNA]</scope>
    <source>
        <strain evidence="1">Pf1</strain>
    </source>
</reference>
<protein>
    <submittedName>
        <fullName evidence="2">Uncharacterized protein</fullName>
    </submittedName>
</protein>
<dbReference type="Proteomes" id="UP001157938">
    <property type="component" value="Unassembled WGS sequence"/>
</dbReference>